<organism evidence="1">
    <name type="scientific">Pseudomonas tritici</name>
    <dbReference type="NCBI Taxonomy" id="2745518"/>
    <lineage>
        <taxon>Bacteria</taxon>
        <taxon>Pseudomonadati</taxon>
        <taxon>Pseudomonadota</taxon>
        <taxon>Gammaproteobacteria</taxon>
        <taxon>Pseudomonadales</taxon>
        <taxon>Pseudomonadaceae</taxon>
        <taxon>Pseudomonas</taxon>
    </lineage>
</organism>
<dbReference type="AlphaFoldDB" id="A0A8H9Z1Q6"/>
<reference evidence="2" key="2">
    <citation type="submission" date="2021-06" db="EMBL/GenBank/DDBJ databases">
        <title>Updating the genus Pseudomonas: Description of 43 new species and partition of the Pseudomonas putida group.</title>
        <authorList>
            <person name="Girard L."/>
            <person name="Lood C."/>
            <person name="Vandamme P."/>
            <person name="Rokni-Zadeh H."/>
            <person name="van Noort V."/>
            <person name="Hofte M."/>
            <person name="Lavigne R."/>
            <person name="De Mot R."/>
        </authorList>
    </citation>
    <scope>NUCLEOTIDE SEQUENCE</scope>
    <source>
        <strain evidence="2">SWRI145</strain>
    </source>
</reference>
<sequence>MVMPVFYSKSWFRAKKCAIEPMNESTARAEHQAGKSYTALIGSESTPSCFVEMLIDKGMVGVGFLDDRGHEYLTYQFHYLDESQLFLSMATHREFEGGKVAFGTTYIFGRQGGLVVRRERMIPYTVEDAQSTFEPAGNYEVAPKFGDYSGVININR</sequence>
<accession>A0A8H9Z1Q6</accession>
<dbReference type="KEGG" id="ptrt:HU722_0001820"/>
<dbReference type="EMBL" id="CP077084">
    <property type="protein sequence ID" value="QXH84246.1"/>
    <property type="molecule type" value="Genomic_DNA"/>
</dbReference>
<evidence type="ECO:0000313" key="1">
    <source>
        <dbReference type="EMBL" id="MBC3298240.1"/>
    </source>
</evidence>
<evidence type="ECO:0000313" key="2">
    <source>
        <dbReference type="EMBL" id="QXH84246.1"/>
    </source>
</evidence>
<gene>
    <name evidence="2" type="ORF">HU722_0001820</name>
    <name evidence="1" type="ORF">HU722_42575</name>
</gene>
<evidence type="ECO:0000313" key="3">
    <source>
        <dbReference type="Proteomes" id="UP000615613"/>
    </source>
</evidence>
<proteinExistence type="predicted"/>
<dbReference type="Proteomes" id="UP000615613">
    <property type="component" value="Chromosome"/>
</dbReference>
<dbReference type="RefSeq" id="WP_065879702.1">
    <property type="nucleotide sequence ID" value="NZ_CP077084.1"/>
</dbReference>
<keyword evidence="3" id="KW-1185">Reference proteome</keyword>
<protein>
    <submittedName>
        <fullName evidence="1">Lytic transglycosylase</fullName>
    </submittedName>
</protein>
<name>A0A8H9Z1Q6_9PSED</name>
<dbReference type="EMBL" id="JABWQF010000042">
    <property type="protein sequence ID" value="MBC3298240.1"/>
    <property type="molecule type" value="Genomic_DNA"/>
</dbReference>
<reference evidence="1" key="1">
    <citation type="journal article" date="2020" name="Microorganisms">
        <title>Reliable Identification of Environmental Pseudomonas Isolates Using the rpoD Gene.</title>
        <authorList>
            <consortium name="The Broad Institute Genome Sequencing Platform"/>
            <person name="Girard L."/>
            <person name="Lood C."/>
            <person name="Rokni-Zadeh H."/>
            <person name="van Noort V."/>
            <person name="Lavigne R."/>
            <person name="De Mot R."/>
        </authorList>
    </citation>
    <scope>NUCLEOTIDE SEQUENCE [LARGE SCALE GENOMIC DNA]</scope>
    <source>
        <strain evidence="1">SWRI145</strain>
    </source>
</reference>